<organism evidence="18 19">
    <name type="scientific">Dictyobacter alpinus</name>
    <dbReference type="NCBI Taxonomy" id="2014873"/>
    <lineage>
        <taxon>Bacteria</taxon>
        <taxon>Bacillati</taxon>
        <taxon>Chloroflexota</taxon>
        <taxon>Ktedonobacteria</taxon>
        <taxon>Ktedonobacterales</taxon>
        <taxon>Dictyobacteraceae</taxon>
        <taxon>Dictyobacter</taxon>
    </lineage>
</organism>
<dbReference type="GO" id="GO:0005829">
    <property type="term" value="C:cytosol"/>
    <property type="evidence" value="ECO:0007669"/>
    <property type="project" value="TreeGrafter"/>
</dbReference>
<dbReference type="GO" id="GO:0003684">
    <property type="term" value="F:damaged DNA binding"/>
    <property type="evidence" value="ECO:0007669"/>
    <property type="project" value="InterPro"/>
</dbReference>
<evidence type="ECO:0000256" key="13">
    <source>
        <dbReference type="ARBA" id="ARBA00023125"/>
    </source>
</evidence>
<dbReference type="EC" id="2.7.7.7" evidence="16"/>
<evidence type="ECO:0000256" key="14">
    <source>
        <dbReference type="ARBA" id="ARBA00023204"/>
    </source>
</evidence>
<keyword evidence="10 16" id="KW-0227">DNA damage</keyword>
<dbReference type="InterPro" id="IPR053848">
    <property type="entry name" value="IMS_HHH_1"/>
</dbReference>
<dbReference type="Gene3D" id="3.40.1170.60">
    <property type="match status" value="1"/>
</dbReference>
<keyword evidence="9 16" id="KW-0479">Metal-binding</keyword>
<evidence type="ECO:0000256" key="8">
    <source>
        <dbReference type="ARBA" id="ARBA00022705"/>
    </source>
</evidence>
<dbReference type="InterPro" id="IPR001126">
    <property type="entry name" value="UmuC"/>
</dbReference>
<dbReference type="InterPro" id="IPR036775">
    <property type="entry name" value="DNA_pol_Y-fam_lit_finger_sf"/>
</dbReference>
<dbReference type="FunFam" id="3.30.1490.100:FF:000004">
    <property type="entry name" value="DNA polymerase IV"/>
    <property type="match status" value="1"/>
</dbReference>
<reference evidence="19" key="1">
    <citation type="submission" date="2018-12" db="EMBL/GenBank/DDBJ databases">
        <title>Tengunoibacter tsumagoiensis gen. nov., sp. nov., Dictyobacter kobayashii sp. nov., D. alpinus sp. nov., and D. joshuensis sp. nov. and description of Dictyobacteraceae fam. nov. within the order Ktedonobacterales isolated from Tengu-no-mugimeshi.</title>
        <authorList>
            <person name="Wang C.M."/>
            <person name="Zheng Y."/>
            <person name="Sakai Y."/>
            <person name="Toyoda A."/>
            <person name="Minakuchi Y."/>
            <person name="Abe K."/>
            <person name="Yokota A."/>
            <person name="Yabe S."/>
        </authorList>
    </citation>
    <scope>NUCLEOTIDE SEQUENCE [LARGE SCALE GENOMIC DNA]</scope>
    <source>
        <strain evidence="19">Uno16</strain>
    </source>
</reference>
<comment type="subcellular location">
    <subcellularLocation>
        <location evidence="1 16">Cytoplasm</location>
    </subcellularLocation>
</comment>
<dbReference type="FunFam" id="3.40.1170.60:FF:000001">
    <property type="entry name" value="DNA polymerase IV"/>
    <property type="match status" value="1"/>
</dbReference>
<evidence type="ECO:0000256" key="4">
    <source>
        <dbReference type="ARBA" id="ARBA00022457"/>
    </source>
</evidence>
<evidence type="ECO:0000313" key="19">
    <source>
        <dbReference type="Proteomes" id="UP000287171"/>
    </source>
</evidence>
<dbReference type="CDD" id="cd03586">
    <property type="entry name" value="PolY_Pol_IV_kappa"/>
    <property type="match status" value="1"/>
</dbReference>
<evidence type="ECO:0000259" key="17">
    <source>
        <dbReference type="PROSITE" id="PS50173"/>
    </source>
</evidence>
<feature type="binding site" evidence="16">
    <location>
        <position position="11"/>
    </location>
    <ligand>
        <name>Mg(2+)</name>
        <dbReference type="ChEBI" id="CHEBI:18420"/>
    </ligand>
</feature>
<feature type="binding site" evidence="16">
    <location>
        <position position="106"/>
    </location>
    <ligand>
        <name>Mg(2+)</name>
        <dbReference type="ChEBI" id="CHEBI:18420"/>
    </ligand>
</feature>
<keyword evidence="8 16" id="KW-0235">DNA replication</keyword>
<dbReference type="OrthoDB" id="9808813at2"/>
<sequence>METIRKIIHVDMDAFYAAIEQRDRPELRGKPVVVGGDPQRRGVVATCSYEARRYGIHSAMSAQKAYQRCPHAIFIPPRFEVYRSVSTQIMQIFRSYTDLVEPLSLDEAYLDVTLNHKNMTSATLIARAIKQQIYMETHLRASAGVSFNKFIAKLASDYQKPDGLTVVPPEKANAFLERLPVNKFFGVGKVTAARLHELHIETGADLKRLTEEELRKLFHKQGSVLYHYVRGEDQRAVQPTRVRKSVGKETTLAEDVSDPERLLQIMQQMASQVERRLKELELSGKTITLKLRWSNFQILTRSITIPQATQDASTMVAILTPVLLSQLEGGPKRVRLVGVTVSHFLNHDELEDPTRIYPLPLWDESTWPA</sequence>
<dbReference type="InterPro" id="IPR017961">
    <property type="entry name" value="DNA_pol_Y-fam_little_finger"/>
</dbReference>
<dbReference type="AlphaFoldDB" id="A0A402BIC3"/>
<feature type="site" description="Substrate discrimination" evidence="16">
    <location>
        <position position="16"/>
    </location>
</feature>
<dbReference type="Pfam" id="PF11799">
    <property type="entry name" value="IMS_C"/>
    <property type="match status" value="1"/>
</dbReference>
<evidence type="ECO:0000256" key="3">
    <source>
        <dbReference type="ARBA" id="ARBA00011245"/>
    </source>
</evidence>
<dbReference type="Gene3D" id="3.30.1490.100">
    <property type="entry name" value="DNA polymerase, Y-family, little finger domain"/>
    <property type="match status" value="1"/>
</dbReference>
<feature type="domain" description="UmuC" evidence="17">
    <location>
        <begin position="7"/>
        <end position="188"/>
    </location>
</feature>
<comment type="caution">
    <text evidence="18">The sequence shown here is derived from an EMBL/GenBank/DDBJ whole genome shotgun (WGS) entry which is preliminary data.</text>
</comment>
<evidence type="ECO:0000256" key="5">
    <source>
        <dbReference type="ARBA" id="ARBA00022490"/>
    </source>
</evidence>
<evidence type="ECO:0000256" key="11">
    <source>
        <dbReference type="ARBA" id="ARBA00022842"/>
    </source>
</evidence>
<evidence type="ECO:0000256" key="10">
    <source>
        <dbReference type="ARBA" id="ARBA00022763"/>
    </source>
</evidence>
<comment type="similarity">
    <text evidence="2 16">Belongs to the DNA polymerase type-Y family.</text>
</comment>
<evidence type="ECO:0000256" key="6">
    <source>
        <dbReference type="ARBA" id="ARBA00022679"/>
    </source>
</evidence>
<dbReference type="GO" id="GO:0000287">
    <property type="term" value="F:magnesium ion binding"/>
    <property type="evidence" value="ECO:0007669"/>
    <property type="project" value="UniProtKB-UniRule"/>
</dbReference>
<dbReference type="RefSeq" id="WP_126631017.1">
    <property type="nucleotide sequence ID" value="NZ_BIFT01000002.1"/>
</dbReference>
<evidence type="ECO:0000256" key="12">
    <source>
        <dbReference type="ARBA" id="ARBA00022932"/>
    </source>
</evidence>
<dbReference type="Pfam" id="PF00817">
    <property type="entry name" value="IMS"/>
    <property type="match status" value="1"/>
</dbReference>
<dbReference type="EMBL" id="BIFT01000002">
    <property type="protein sequence ID" value="GCE30997.1"/>
    <property type="molecule type" value="Genomic_DNA"/>
</dbReference>
<dbReference type="GO" id="GO:0003887">
    <property type="term" value="F:DNA-directed DNA polymerase activity"/>
    <property type="evidence" value="ECO:0007669"/>
    <property type="project" value="UniProtKB-UniRule"/>
</dbReference>
<dbReference type="NCBIfam" id="NF002677">
    <property type="entry name" value="PRK02406.1"/>
    <property type="match status" value="1"/>
</dbReference>
<evidence type="ECO:0000256" key="9">
    <source>
        <dbReference type="ARBA" id="ARBA00022723"/>
    </source>
</evidence>
<comment type="catalytic activity">
    <reaction evidence="15 16">
        <text>DNA(n) + a 2'-deoxyribonucleoside 5'-triphosphate = DNA(n+1) + diphosphate</text>
        <dbReference type="Rhea" id="RHEA:22508"/>
        <dbReference type="Rhea" id="RHEA-COMP:17339"/>
        <dbReference type="Rhea" id="RHEA-COMP:17340"/>
        <dbReference type="ChEBI" id="CHEBI:33019"/>
        <dbReference type="ChEBI" id="CHEBI:61560"/>
        <dbReference type="ChEBI" id="CHEBI:173112"/>
        <dbReference type="EC" id="2.7.7.7"/>
    </reaction>
</comment>
<dbReference type="Gene3D" id="1.10.150.20">
    <property type="entry name" value="5' to 3' exonuclease, C-terminal subdomain"/>
    <property type="match status" value="1"/>
</dbReference>
<comment type="cofactor">
    <cofactor evidence="16">
        <name>Mg(2+)</name>
        <dbReference type="ChEBI" id="CHEBI:18420"/>
    </cofactor>
    <text evidence="16">Binds 2 magnesium ions per subunit.</text>
</comment>
<dbReference type="InterPro" id="IPR022880">
    <property type="entry name" value="DNApol_IV"/>
</dbReference>
<keyword evidence="5 16" id="KW-0963">Cytoplasm</keyword>
<feature type="active site" evidence="16">
    <location>
        <position position="107"/>
    </location>
</feature>
<gene>
    <name evidence="16 18" type="primary">dinB</name>
    <name evidence="18" type="ORF">KDA_64810</name>
</gene>
<dbReference type="GO" id="GO:0006261">
    <property type="term" value="P:DNA-templated DNA replication"/>
    <property type="evidence" value="ECO:0007669"/>
    <property type="project" value="UniProtKB-UniRule"/>
</dbReference>
<evidence type="ECO:0000256" key="7">
    <source>
        <dbReference type="ARBA" id="ARBA00022695"/>
    </source>
</evidence>
<keyword evidence="13 16" id="KW-0238">DNA-binding</keyword>
<dbReference type="Gene3D" id="3.30.70.270">
    <property type="match status" value="1"/>
</dbReference>
<accession>A0A402BIC3</accession>
<protein>
    <recommendedName>
        <fullName evidence="16">DNA polymerase IV</fullName>
        <shortName evidence="16">Pol IV</shortName>
        <ecNumber evidence="16">2.7.7.7</ecNumber>
    </recommendedName>
</protein>
<dbReference type="InterPro" id="IPR043128">
    <property type="entry name" value="Rev_trsase/Diguanyl_cyclase"/>
</dbReference>
<dbReference type="SUPFAM" id="SSF56672">
    <property type="entry name" value="DNA/RNA polymerases"/>
    <property type="match status" value="1"/>
</dbReference>
<dbReference type="HAMAP" id="MF_01113">
    <property type="entry name" value="DNApol_IV"/>
    <property type="match status" value="1"/>
</dbReference>
<keyword evidence="6 16" id="KW-0808">Transferase</keyword>
<name>A0A402BIC3_9CHLR</name>
<dbReference type="Proteomes" id="UP000287171">
    <property type="component" value="Unassembled WGS sequence"/>
</dbReference>
<evidence type="ECO:0000256" key="16">
    <source>
        <dbReference type="HAMAP-Rule" id="MF_01113"/>
    </source>
</evidence>
<keyword evidence="12 16" id="KW-0239">DNA-directed DNA polymerase</keyword>
<dbReference type="PANTHER" id="PTHR11076">
    <property type="entry name" value="DNA REPAIR POLYMERASE UMUC / TRANSFERASE FAMILY MEMBER"/>
    <property type="match status" value="1"/>
</dbReference>
<keyword evidence="14 16" id="KW-0234">DNA repair</keyword>
<comment type="function">
    <text evidence="16">Poorly processive, error-prone DNA polymerase involved in untargeted mutagenesis. Copies undamaged DNA at stalled replication forks, which arise in vivo from mismatched or misaligned primer ends. These misaligned primers can be extended by PolIV. Exhibits no 3'-5' exonuclease (proofreading) activity. May be involved in translesional synthesis, in conjunction with the beta clamp from PolIII.</text>
</comment>
<dbReference type="SUPFAM" id="SSF100879">
    <property type="entry name" value="Lesion bypass DNA polymerase (Y-family), little finger domain"/>
    <property type="match status" value="1"/>
</dbReference>
<evidence type="ECO:0000256" key="1">
    <source>
        <dbReference type="ARBA" id="ARBA00004496"/>
    </source>
</evidence>
<evidence type="ECO:0000313" key="18">
    <source>
        <dbReference type="EMBL" id="GCE30997.1"/>
    </source>
</evidence>
<dbReference type="GO" id="GO:0042276">
    <property type="term" value="P:error-prone translesion synthesis"/>
    <property type="evidence" value="ECO:0007669"/>
    <property type="project" value="TreeGrafter"/>
</dbReference>
<keyword evidence="4 16" id="KW-0515">Mutator protein</keyword>
<dbReference type="Pfam" id="PF21999">
    <property type="entry name" value="IMS_HHH_1"/>
    <property type="match status" value="1"/>
</dbReference>
<keyword evidence="7 16" id="KW-0548">Nucleotidyltransferase</keyword>
<dbReference type="PROSITE" id="PS50173">
    <property type="entry name" value="UMUC"/>
    <property type="match status" value="1"/>
</dbReference>
<keyword evidence="11 16" id="KW-0460">Magnesium</keyword>
<dbReference type="GO" id="GO:0006281">
    <property type="term" value="P:DNA repair"/>
    <property type="evidence" value="ECO:0007669"/>
    <property type="project" value="UniProtKB-UniRule"/>
</dbReference>
<dbReference type="PANTHER" id="PTHR11076:SF33">
    <property type="entry name" value="DNA POLYMERASE KAPPA"/>
    <property type="match status" value="1"/>
</dbReference>
<keyword evidence="19" id="KW-1185">Reference proteome</keyword>
<dbReference type="GO" id="GO:0009432">
    <property type="term" value="P:SOS response"/>
    <property type="evidence" value="ECO:0007669"/>
    <property type="project" value="TreeGrafter"/>
</dbReference>
<dbReference type="InterPro" id="IPR050116">
    <property type="entry name" value="DNA_polymerase-Y"/>
</dbReference>
<dbReference type="InterPro" id="IPR043502">
    <property type="entry name" value="DNA/RNA_pol_sf"/>
</dbReference>
<evidence type="ECO:0000256" key="15">
    <source>
        <dbReference type="ARBA" id="ARBA00049244"/>
    </source>
</evidence>
<proteinExistence type="inferred from homology"/>
<comment type="subunit">
    <text evidence="3 16">Monomer.</text>
</comment>
<evidence type="ECO:0000256" key="2">
    <source>
        <dbReference type="ARBA" id="ARBA00010945"/>
    </source>
</evidence>